<sequence>MEIVRQPIRQIDEIEYEHFQKYGESSYGISAEELKGIFVEMGTEHVYSADEHSYGEDFYYDLLVDGKIVGKVLLLKLARVYQLDLMVFDPYKDNGYATEGLRLALEQSDLKAGHTVRAGIPPTSPHQEATRLVLEKNGFEKRNGLFYLNFKKRYVVNH</sequence>
<dbReference type="Proteomes" id="UP000254060">
    <property type="component" value="Unassembled WGS sequence"/>
</dbReference>
<evidence type="ECO:0000313" key="2">
    <source>
        <dbReference type="Proteomes" id="UP000254060"/>
    </source>
</evidence>
<dbReference type="STRING" id="1397694.GCA_000702585_02081"/>
<evidence type="ECO:0008006" key="3">
    <source>
        <dbReference type="Google" id="ProtNLM"/>
    </source>
</evidence>
<gene>
    <name evidence="1" type="ORF">NCTC13163_01584</name>
</gene>
<dbReference type="OrthoDB" id="2355323at2"/>
<dbReference type="Gene3D" id="3.40.630.30">
    <property type="match status" value="1"/>
</dbReference>
<evidence type="ECO:0000313" key="1">
    <source>
        <dbReference type="EMBL" id="STO08215.1"/>
    </source>
</evidence>
<dbReference type="EMBL" id="UGGP01000001">
    <property type="protein sequence ID" value="STO08215.1"/>
    <property type="molecule type" value="Genomic_DNA"/>
</dbReference>
<dbReference type="SUPFAM" id="SSF55729">
    <property type="entry name" value="Acyl-CoA N-acyltransferases (Nat)"/>
    <property type="match status" value="1"/>
</dbReference>
<dbReference type="AlphaFoldDB" id="A0A377FUS6"/>
<dbReference type="InterPro" id="IPR016181">
    <property type="entry name" value="Acyl_CoA_acyltransferase"/>
</dbReference>
<name>A0A377FUS6_9BACL</name>
<organism evidence="1 2">
    <name type="scientific">Exiguobacterium aurantiacum</name>
    <dbReference type="NCBI Taxonomy" id="33987"/>
    <lineage>
        <taxon>Bacteria</taxon>
        <taxon>Bacillati</taxon>
        <taxon>Bacillota</taxon>
        <taxon>Bacilli</taxon>
        <taxon>Bacillales</taxon>
        <taxon>Bacillales Family XII. Incertae Sedis</taxon>
        <taxon>Exiguobacterium</taxon>
    </lineage>
</organism>
<proteinExistence type="predicted"/>
<accession>A0A377FUS6</accession>
<reference evidence="1 2" key="1">
    <citation type="submission" date="2018-06" db="EMBL/GenBank/DDBJ databases">
        <authorList>
            <consortium name="Pathogen Informatics"/>
            <person name="Doyle S."/>
        </authorList>
    </citation>
    <scope>NUCLEOTIDE SEQUENCE [LARGE SCALE GENOMIC DNA]</scope>
    <source>
        <strain evidence="1 2">NCTC13163</strain>
    </source>
</reference>
<dbReference type="RefSeq" id="WP_029335137.1">
    <property type="nucleotide sequence ID" value="NZ_UGGP01000001.1"/>
</dbReference>
<protein>
    <recommendedName>
        <fullName evidence="3">N-acetyltransferase domain-containing protein</fullName>
    </recommendedName>
</protein>